<dbReference type="EMBL" id="JAOPHQ010003696">
    <property type="protein sequence ID" value="KAK0142392.1"/>
    <property type="molecule type" value="Genomic_DNA"/>
</dbReference>
<comment type="caution">
    <text evidence="1">The sequence shown here is derived from an EMBL/GenBank/DDBJ whole genome shotgun (WGS) entry which is preliminary data.</text>
</comment>
<evidence type="ECO:0000313" key="1">
    <source>
        <dbReference type="EMBL" id="KAK0142392.1"/>
    </source>
</evidence>
<organism evidence="1 2">
    <name type="scientific">Merluccius polli</name>
    <name type="common">Benguela hake</name>
    <name type="synonym">Merluccius cadenati</name>
    <dbReference type="NCBI Taxonomy" id="89951"/>
    <lineage>
        <taxon>Eukaryota</taxon>
        <taxon>Metazoa</taxon>
        <taxon>Chordata</taxon>
        <taxon>Craniata</taxon>
        <taxon>Vertebrata</taxon>
        <taxon>Euteleostomi</taxon>
        <taxon>Actinopterygii</taxon>
        <taxon>Neopterygii</taxon>
        <taxon>Teleostei</taxon>
        <taxon>Neoteleostei</taxon>
        <taxon>Acanthomorphata</taxon>
        <taxon>Zeiogadaria</taxon>
        <taxon>Gadariae</taxon>
        <taxon>Gadiformes</taxon>
        <taxon>Gadoidei</taxon>
        <taxon>Merlucciidae</taxon>
        <taxon>Merluccius</taxon>
    </lineage>
</organism>
<protein>
    <submittedName>
        <fullName evidence="1">Uncharacterized protein</fullName>
    </submittedName>
</protein>
<keyword evidence="2" id="KW-1185">Reference proteome</keyword>
<proteinExistence type="predicted"/>
<dbReference type="Proteomes" id="UP001174136">
    <property type="component" value="Unassembled WGS sequence"/>
</dbReference>
<evidence type="ECO:0000313" key="2">
    <source>
        <dbReference type="Proteomes" id="UP001174136"/>
    </source>
</evidence>
<sequence length="142" mass="15974">MSKTFALRRHEIINQCPTVRAMKDRWPALFDPSQDSVHSSVERTREVVLKCLIEYLGEQGGHLIKEFNKFCYNILGPLEPRILAQPQLLHATRPTKPHREQAAHNKLIYLGQILTPKRGPGWAGAPVKLLLAPVTAPAPISQ</sequence>
<reference evidence="1" key="1">
    <citation type="journal article" date="2023" name="Front. Mar. Sci.">
        <title>A new Merluccius polli reference genome to investigate the effects of global change in West African waters.</title>
        <authorList>
            <person name="Mateo J.L."/>
            <person name="Blanco-Fernandez C."/>
            <person name="Garcia-Vazquez E."/>
            <person name="Machado-Schiaffino G."/>
        </authorList>
    </citation>
    <scope>NUCLEOTIDE SEQUENCE</scope>
    <source>
        <strain evidence="1">C29</strain>
        <tissue evidence="1">Fin</tissue>
    </source>
</reference>
<name>A0AA47ML59_MERPO</name>
<gene>
    <name evidence="1" type="ORF">N1851_019835</name>
</gene>
<accession>A0AA47ML59</accession>
<dbReference type="AlphaFoldDB" id="A0AA47ML59"/>